<feature type="region of interest" description="Disordered" evidence="1">
    <location>
        <begin position="1"/>
        <end position="44"/>
    </location>
</feature>
<dbReference type="Proteomes" id="UP000625711">
    <property type="component" value="Unassembled WGS sequence"/>
</dbReference>
<sequence>MKITGTLSVAQLPTKRTSTLPEAEHVPLPLSDAGGEGDGGNRSRNDVCMFKRFRPALFLTRERENLSAGWRRPGGGWLASARGGGGRGGEESRALFAFLPGERGRKKNGRNIKQEKLVKRSNIYGGDVVSPFGRANPDISTDDFVFLPLQYAKYASPGDSSLLIFLLFRAGSALDIGGGENVTQTIFYDSGVCIFQQN</sequence>
<protein>
    <submittedName>
        <fullName evidence="2">Uncharacterized protein</fullName>
    </submittedName>
</protein>
<proteinExistence type="predicted"/>
<evidence type="ECO:0000313" key="2">
    <source>
        <dbReference type="EMBL" id="KAF7263053.1"/>
    </source>
</evidence>
<evidence type="ECO:0000313" key="3">
    <source>
        <dbReference type="Proteomes" id="UP000625711"/>
    </source>
</evidence>
<accession>A0A834LXV2</accession>
<evidence type="ECO:0000256" key="1">
    <source>
        <dbReference type="SAM" id="MobiDB-lite"/>
    </source>
</evidence>
<keyword evidence="3" id="KW-1185">Reference proteome</keyword>
<dbReference type="AlphaFoldDB" id="A0A834LXV2"/>
<reference evidence="2" key="1">
    <citation type="submission" date="2020-08" db="EMBL/GenBank/DDBJ databases">
        <title>Genome sequencing and assembly of the red palm weevil Rhynchophorus ferrugineus.</title>
        <authorList>
            <person name="Dias G.B."/>
            <person name="Bergman C.M."/>
            <person name="Manee M."/>
        </authorList>
    </citation>
    <scope>NUCLEOTIDE SEQUENCE</scope>
    <source>
        <strain evidence="2">AA-2017</strain>
        <tissue evidence="2">Whole larva</tissue>
    </source>
</reference>
<organism evidence="2 3">
    <name type="scientific">Rhynchophorus ferrugineus</name>
    <name type="common">Red palm weevil</name>
    <name type="synonym">Curculio ferrugineus</name>
    <dbReference type="NCBI Taxonomy" id="354439"/>
    <lineage>
        <taxon>Eukaryota</taxon>
        <taxon>Metazoa</taxon>
        <taxon>Ecdysozoa</taxon>
        <taxon>Arthropoda</taxon>
        <taxon>Hexapoda</taxon>
        <taxon>Insecta</taxon>
        <taxon>Pterygota</taxon>
        <taxon>Neoptera</taxon>
        <taxon>Endopterygota</taxon>
        <taxon>Coleoptera</taxon>
        <taxon>Polyphaga</taxon>
        <taxon>Cucujiformia</taxon>
        <taxon>Curculionidae</taxon>
        <taxon>Dryophthorinae</taxon>
        <taxon>Rhynchophorus</taxon>
    </lineage>
</organism>
<gene>
    <name evidence="2" type="ORF">GWI33_003683</name>
</gene>
<feature type="compositionally biased region" description="Polar residues" evidence="1">
    <location>
        <begin position="1"/>
        <end position="20"/>
    </location>
</feature>
<name>A0A834LXV2_RHYFE</name>
<comment type="caution">
    <text evidence="2">The sequence shown here is derived from an EMBL/GenBank/DDBJ whole genome shotgun (WGS) entry which is preliminary data.</text>
</comment>
<dbReference type="EMBL" id="JAACXV010023321">
    <property type="protein sequence ID" value="KAF7263053.1"/>
    <property type="molecule type" value="Genomic_DNA"/>
</dbReference>